<accession>A0A2W1J8A9</accession>
<dbReference type="RefSeq" id="WP_110988795.1">
    <property type="nucleotide sequence ID" value="NZ_CAWNWM010000031.1"/>
</dbReference>
<proteinExistence type="predicted"/>
<gene>
    <name evidence="1" type="ORF">C1752_10364</name>
</gene>
<reference evidence="1 2" key="1">
    <citation type="journal article" date="2018" name="Sci. Rep.">
        <title>A novel species of the marine cyanobacterium Acaryochloris with a unique pigment content and lifestyle.</title>
        <authorList>
            <person name="Partensky F."/>
            <person name="Six C."/>
            <person name="Ratin M."/>
            <person name="Garczarek L."/>
            <person name="Vaulot D."/>
            <person name="Probert I."/>
            <person name="Calteau A."/>
            <person name="Gourvil P."/>
            <person name="Marie D."/>
            <person name="Grebert T."/>
            <person name="Bouchier C."/>
            <person name="Le Panse S."/>
            <person name="Gachenot M."/>
            <person name="Rodriguez F."/>
            <person name="Garrido J.L."/>
        </authorList>
    </citation>
    <scope>NUCLEOTIDE SEQUENCE [LARGE SCALE GENOMIC DNA]</scope>
    <source>
        <strain evidence="1 2">RCC1774</strain>
    </source>
</reference>
<comment type="caution">
    <text evidence="1">The sequence shown here is derived from an EMBL/GenBank/DDBJ whole genome shotgun (WGS) entry which is preliminary data.</text>
</comment>
<keyword evidence="2" id="KW-1185">Reference proteome</keyword>
<dbReference type="AlphaFoldDB" id="A0A2W1J8A9"/>
<evidence type="ECO:0000313" key="1">
    <source>
        <dbReference type="EMBL" id="PZD70643.1"/>
    </source>
</evidence>
<organism evidence="1 2">
    <name type="scientific">Acaryochloris thomasi RCC1774</name>
    <dbReference type="NCBI Taxonomy" id="1764569"/>
    <lineage>
        <taxon>Bacteria</taxon>
        <taxon>Bacillati</taxon>
        <taxon>Cyanobacteriota</taxon>
        <taxon>Cyanophyceae</taxon>
        <taxon>Acaryochloridales</taxon>
        <taxon>Acaryochloridaceae</taxon>
        <taxon>Acaryochloris</taxon>
        <taxon>Acaryochloris thomasi</taxon>
    </lineage>
</organism>
<evidence type="ECO:0000313" key="2">
    <source>
        <dbReference type="Proteomes" id="UP000248857"/>
    </source>
</evidence>
<name>A0A2W1J8A9_9CYAN</name>
<sequence>MTSPSPSDQEPIGIVITPMIEQEMAQRQSEATPLLEQFGTSALQVAIEQYERCDRGMVLGLENAKAKKFLYVKQRDCATALWMLSVDMKRKVAEVVDQYSPESEAVVVMVVPPVAHLYLASSEKPMEMIEMQEVEQTTFTLPSGVSSRKDEKGPTVFYTFSHKKLGLLGRIVLHPISPTKMNVVHEVANPKGFEDARNQQKRLDIFLPLAQELIERLSLGLMR</sequence>
<dbReference type="EMBL" id="PQWO01000031">
    <property type="protein sequence ID" value="PZD70643.1"/>
    <property type="molecule type" value="Genomic_DNA"/>
</dbReference>
<dbReference type="Proteomes" id="UP000248857">
    <property type="component" value="Unassembled WGS sequence"/>
</dbReference>
<dbReference type="OrthoDB" id="511579at2"/>
<protein>
    <submittedName>
        <fullName evidence="1">Uncharacterized protein</fullName>
    </submittedName>
</protein>